<dbReference type="AlphaFoldDB" id="A0A1C4ZWI9"/>
<evidence type="ECO:0000313" key="1">
    <source>
        <dbReference type="EMBL" id="SCF37246.1"/>
    </source>
</evidence>
<dbReference type="Proteomes" id="UP000198228">
    <property type="component" value="Chromosome I"/>
</dbReference>
<accession>A0A1C4ZWI9</accession>
<name>A0A1C4ZWI9_9ACTN</name>
<reference evidence="1 2" key="1">
    <citation type="submission" date="2016-06" db="EMBL/GenBank/DDBJ databases">
        <authorList>
            <person name="Kjaerup R.B."/>
            <person name="Dalgaard T.S."/>
            <person name="Juul-Madsen H.R."/>
        </authorList>
    </citation>
    <scope>NUCLEOTIDE SEQUENCE [LARGE SCALE GENOMIC DNA]</scope>
    <source>
        <strain evidence="1 2">DSM 43821</strain>
    </source>
</reference>
<evidence type="ECO:0000313" key="2">
    <source>
        <dbReference type="Proteomes" id="UP000198228"/>
    </source>
</evidence>
<sequence>MELIRGRQRYRLVRRYPAEFGGGKDVLGEVGTVTELEELLRRRTPLDLADLREAA</sequence>
<organism evidence="1 2">
    <name type="scientific">Micromonospora purpureochromogenes</name>
    <dbReference type="NCBI Taxonomy" id="47872"/>
    <lineage>
        <taxon>Bacteria</taxon>
        <taxon>Bacillati</taxon>
        <taxon>Actinomycetota</taxon>
        <taxon>Actinomycetes</taxon>
        <taxon>Micromonosporales</taxon>
        <taxon>Micromonosporaceae</taxon>
        <taxon>Micromonospora</taxon>
    </lineage>
</organism>
<proteinExistence type="predicted"/>
<gene>
    <name evidence="1" type="ORF">GA0074696_4982</name>
</gene>
<dbReference type="EMBL" id="LT607410">
    <property type="protein sequence ID" value="SCF37246.1"/>
    <property type="molecule type" value="Genomic_DNA"/>
</dbReference>
<protein>
    <submittedName>
        <fullName evidence="1">Uncharacterized protein</fullName>
    </submittedName>
</protein>